<comment type="caution">
    <text evidence="2">The sequence shown here is derived from an EMBL/GenBank/DDBJ whole genome shotgun (WGS) entry which is preliminary data.</text>
</comment>
<evidence type="ECO:0000313" key="2">
    <source>
        <dbReference type="EMBL" id="RXI00834.1"/>
    </source>
</evidence>
<feature type="compositionally biased region" description="Basic and acidic residues" evidence="1">
    <location>
        <begin position="442"/>
        <end position="461"/>
    </location>
</feature>
<evidence type="ECO:0000256" key="1">
    <source>
        <dbReference type="SAM" id="MobiDB-lite"/>
    </source>
</evidence>
<dbReference type="AlphaFoldDB" id="A0A498K3E8"/>
<dbReference type="PANTHER" id="PTHR36071:SF1">
    <property type="entry name" value="DNA DOUBLE-STRAND BREAK REPAIR PROTEIN"/>
    <property type="match status" value="1"/>
</dbReference>
<gene>
    <name evidence="2" type="ORF">DVH24_001068</name>
</gene>
<evidence type="ECO:0000313" key="3">
    <source>
        <dbReference type="Proteomes" id="UP000290289"/>
    </source>
</evidence>
<name>A0A498K3E8_MALDO</name>
<keyword evidence="3" id="KW-1185">Reference proteome</keyword>
<proteinExistence type="predicted"/>
<dbReference type="EMBL" id="RDQH01000330">
    <property type="protein sequence ID" value="RXI00834.1"/>
    <property type="molecule type" value="Genomic_DNA"/>
</dbReference>
<feature type="region of interest" description="Disordered" evidence="1">
    <location>
        <begin position="425"/>
        <end position="482"/>
    </location>
</feature>
<reference evidence="2 3" key="1">
    <citation type="submission" date="2018-10" db="EMBL/GenBank/DDBJ databases">
        <title>A high-quality apple genome assembly.</title>
        <authorList>
            <person name="Hu J."/>
        </authorList>
    </citation>
    <scope>NUCLEOTIDE SEQUENCE [LARGE SCALE GENOMIC DNA]</scope>
    <source>
        <strain evidence="3">cv. HFTH1</strain>
        <tissue evidence="2">Young leaf</tissue>
    </source>
</reference>
<protein>
    <submittedName>
        <fullName evidence="2">Uncharacterized protein</fullName>
    </submittedName>
</protein>
<organism evidence="2 3">
    <name type="scientific">Malus domestica</name>
    <name type="common">Apple</name>
    <name type="synonym">Pyrus malus</name>
    <dbReference type="NCBI Taxonomy" id="3750"/>
    <lineage>
        <taxon>Eukaryota</taxon>
        <taxon>Viridiplantae</taxon>
        <taxon>Streptophyta</taxon>
        <taxon>Embryophyta</taxon>
        <taxon>Tracheophyta</taxon>
        <taxon>Spermatophyta</taxon>
        <taxon>Magnoliopsida</taxon>
        <taxon>eudicotyledons</taxon>
        <taxon>Gunneridae</taxon>
        <taxon>Pentapetalae</taxon>
        <taxon>rosids</taxon>
        <taxon>fabids</taxon>
        <taxon>Rosales</taxon>
        <taxon>Rosaceae</taxon>
        <taxon>Amygdaloideae</taxon>
        <taxon>Maleae</taxon>
        <taxon>Malus</taxon>
    </lineage>
</organism>
<feature type="compositionally biased region" description="Acidic residues" evidence="1">
    <location>
        <begin position="425"/>
        <end position="441"/>
    </location>
</feature>
<dbReference type="PANTHER" id="PTHR36071">
    <property type="entry name" value="DNA DOUBLE-STRAND BREAK REPAIR PROTEIN"/>
    <property type="match status" value="1"/>
</dbReference>
<sequence length="749" mass="85680">MEEDFEIYNTDNGSIWSQIKHHEKQIQLKRRWLLGLPASNAEQKKFENPEFLENKALPESFLREDDMFYEVAKSCVDAALGGCEVGGNRVFQDDIQLFDTPNISRVLSSCLDDLTNKGLYLFALKLTGGSAKFEKTRWKMKKVIRESLPKVFGSQDNDDDKVEISQYLSQLLNDPQYFRDNFITVLSSRSQSNRAAARKLLDRLPDMPLETLIAMNKKLRGRQSLPQLRSKKSGWNRDRLINQVRETSEEMLTELGIGDELQQPLARALAVVGLSMKLIPGFHNSTATEFHQFSPEIKILQDEIARAIWLVKTKISIPELKNLKILLDPNAKVSNRSLRRAIRKMLTEFLFECGDMDTIPKSLLEALVFINRNSQIKSDRRILKDEIEEEVECILNVSAQIKQVIWDTFPDHDLDVDFSDAYMEEMEESDDNDDDDDGDDNIDNKGWLEEDRISGSERSHSNDSYGEVESTGESMPSFCKPPTANTTPNCSYPLLTSHNNERLEHMLSTQADSVDCGGIRTGFDGNFNERHEPECNTGMDTENSLHLDPEGALNKQTTCKNEYLAVQEVCDETSMIAYNLIGHMLDDFAQREGLGLDWDDCLYLRGNCAAQEDYQEVEEKRTFAQENDDGTIIVRVIEDLIPSFPKRDPESVRQKTMCSALNKNLFKTLDVCIDIAQLLYMQWNRSIKEVDGPTIASCEALVVHFQRFQKNMLNSFTFILKLVLRLCFSSRREPLCELKELGYTMRSGI</sequence>
<accession>A0A498K3E8</accession>
<dbReference type="Proteomes" id="UP000290289">
    <property type="component" value="Chromosome 4"/>
</dbReference>